<dbReference type="Pfam" id="PF00158">
    <property type="entry name" value="Sigma54_activat"/>
    <property type="match status" value="1"/>
</dbReference>
<dbReference type="PROSITE" id="PS50045">
    <property type="entry name" value="SIGMA54_INTERACT_4"/>
    <property type="match status" value="1"/>
</dbReference>
<evidence type="ECO:0000256" key="3">
    <source>
        <dbReference type="ARBA" id="ARBA00023015"/>
    </source>
</evidence>
<evidence type="ECO:0000256" key="5">
    <source>
        <dbReference type="ARBA" id="ARBA00023163"/>
    </source>
</evidence>
<keyword evidence="6" id="KW-0597">Phosphoprotein</keyword>
<evidence type="ECO:0000256" key="1">
    <source>
        <dbReference type="ARBA" id="ARBA00022741"/>
    </source>
</evidence>
<dbReference type="GO" id="GO:0000160">
    <property type="term" value="P:phosphorelay signal transduction system"/>
    <property type="evidence" value="ECO:0007669"/>
    <property type="project" value="InterPro"/>
</dbReference>
<evidence type="ECO:0000256" key="7">
    <source>
        <dbReference type="SAM" id="Coils"/>
    </source>
</evidence>
<feature type="modified residue" description="4-aspartylphosphate" evidence="6">
    <location>
        <position position="54"/>
    </location>
</feature>
<dbReference type="SMART" id="SM00382">
    <property type="entry name" value="AAA"/>
    <property type="match status" value="1"/>
</dbReference>
<dbReference type="PROSITE" id="PS00676">
    <property type="entry name" value="SIGMA54_INTERACT_2"/>
    <property type="match status" value="1"/>
</dbReference>
<keyword evidence="11" id="KW-1185">Reference proteome</keyword>
<dbReference type="EMBL" id="QWDE01000001">
    <property type="protein sequence ID" value="RFZ85143.1"/>
    <property type="molecule type" value="Genomic_DNA"/>
</dbReference>
<dbReference type="InterPro" id="IPR027417">
    <property type="entry name" value="P-loop_NTPase"/>
</dbReference>
<dbReference type="SMART" id="SM00448">
    <property type="entry name" value="REC"/>
    <property type="match status" value="1"/>
</dbReference>
<evidence type="ECO:0000259" key="8">
    <source>
        <dbReference type="PROSITE" id="PS50045"/>
    </source>
</evidence>
<protein>
    <submittedName>
        <fullName evidence="10">Response regulator</fullName>
    </submittedName>
</protein>
<dbReference type="InterPro" id="IPR025662">
    <property type="entry name" value="Sigma_54_int_dom_ATP-bd_1"/>
</dbReference>
<dbReference type="GO" id="GO:0003677">
    <property type="term" value="F:DNA binding"/>
    <property type="evidence" value="ECO:0007669"/>
    <property type="project" value="UniProtKB-KW"/>
</dbReference>
<dbReference type="SUPFAM" id="SSF46689">
    <property type="entry name" value="Homeodomain-like"/>
    <property type="match status" value="1"/>
</dbReference>
<dbReference type="InterPro" id="IPR001789">
    <property type="entry name" value="Sig_transdc_resp-reg_receiver"/>
</dbReference>
<evidence type="ECO:0000259" key="9">
    <source>
        <dbReference type="PROSITE" id="PS50110"/>
    </source>
</evidence>
<evidence type="ECO:0000256" key="2">
    <source>
        <dbReference type="ARBA" id="ARBA00022840"/>
    </source>
</evidence>
<keyword evidence="7" id="KW-0175">Coiled coil</keyword>
<keyword evidence="1" id="KW-0547">Nucleotide-binding</keyword>
<dbReference type="Pfam" id="PF25601">
    <property type="entry name" value="AAA_lid_14"/>
    <property type="match status" value="1"/>
</dbReference>
<keyword evidence="5" id="KW-0804">Transcription</keyword>
<dbReference type="PANTHER" id="PTHR32071:SF57">
    <property type="entry name" value="C4-DICARBOXYLATE TRANSPORT TRANSCRIPTIONAL REGULATORY PROTEIN DCTD"/>
    <property type="match status" value="1"/>
</dbReference>
<dbReference type="SUPFAM" id="SSF52172">
    <property type="entry name" value="CheY-like"/>
    <property type="match status" value="1"/>
</dbReference>
<dbReference type="OrthoDB" id="9767722at2"/>
<feature type="domain" description="Sigma-54 factor interaction" evidence="8">
    <location>
        <begin position="335"/>
        <end position="564"/>
    </location>
</feature>
<accession>A0A3E2NVU8</accession>
<dbReference type="CDD" id="cd00009">
    <property type="entry name" value="AAA"/>
    <property type="match status" value="1"/>
</dbReference>
<evidence type="ECO:0000256" key="4">
    <source>
        <dbReference type="ARBA" id="ARBA00023125"/>
    </source>
</evidence>
<dbReference type="Pfam" id="PF00072">
    <property type="entry name" value="Response_reg"/>
    <property type="match status" value="1"/>
</dbReference>
<dbReference type="FunFam" id="3.40.50.300:FF:000006">
    <property type="entry name" value="DNA-binding transcriptional regulator NtrC"/>
    <property type="match status" value="1"/>
</dbReference>
<dbReference type="InterPro" id="IPR025943">
    <property type="entry name" value="Sigma_54_int_dom_ATP-bd_2"/>
</dbReference>
<evidence type="ECO:0000313" key="10">
    <source>
        <dbReference type="EMBL" id="RFZ85143.1"/>
    </source>
</evidence>
<dbReference type="PANTHER" id="PTHR32071">
    <property type="entry name" value="TRANSCRIPTIONAL REGULATORY PROTEIN"/>
    <property type="match status" value="1"/>
</dbReference>
<dbReference type="Gene3D" id="1.10.10.60">
    <property type="entry name" value="Homeodomain-like"/>
    <property type="match status" value="1"/>
</dbReference>
<keyword evidence="4" id="KW-0238">DNA-binding</keyword>
<dbReference type="SUPFAM" id="SSF52540">
    <property type="entry name" value="P-loop containing nucleoside triphosphate hydrolases"/>
    <property type="match status" value="1"/>
</dbReference>
<dbReference type="Gene3D" id="3.40.50.2300">
    <property type="match status" value="1"/>
</dbReference>
<dbReference type="InterPro" id="IPR025944">
    <property type="entry name" value="Sigma_54_int_dom_CS"/>
</dbReference>
<dbReference type="PROSITE" id="PS50110">
    <property type="entry name" value="RESPONSE_REGULATORY"/>
    <property type="match status" value="1"/>
</dbReference>
<evidence type="ECO:0000256" key="6">
    <source>
        <dbReference type="PROSITE-ProRule" id="PRU00169"/>
    </source>
</evidence>
<reference evidence="10 11" key="1">
    <citation type="submission" date="2018-08" db="EMBL/GenBank/DDBJ databases">
        <title>Mucilaginibacter terrae sp. nov., isolated from manganese diggings.</title>
        <authorList>
            <person name="Huang Y."/>
            <person name="Zhou Z."/>
        </authorList>
    </citation>
    <scope>NUCLEOTIDE SEQUENCE [LARGE SCALE GENOMIC DNA]</scope>
    <source>
        <strain evidence="10 11">ZH6</strain>
    </source>
</reference>
<name>A0A3E2NVU8_9SPHI</name>
<dbReference type="PROSITE" id="PS00688">
    <property type="entry name" value="SIGMA54_INTERACT_3"/>
    <property type="match status" value="1"/>
</dbReference>
<dbReference type="InterPro" id="IPR002078">
    <property type="entry name" value="Sigma_54_int"/>
</dbReference>
<dbReference type="GO" id="GO:0006355">
    <property type="term" value="P:regulation of DNA-templated transcription"/>
    <property type="evidence" value="ECO:0007669"/>
    <property type="project" value="InterPro"/>
</dbReference>
<evidence type="ECO:0000313" key="11">
    <source>
        <dbReference type="Proteomes" id="UP000260823"/>
    </source>
</evidence>
<dbReference type="Gene3D" id="1.10.8.60">
    <property type="match status" value="1"/>
</dbReference>
<sequence>MKKKILIVEDESMIALDLKLILTRAGYQVCGIADSVVDAMKMIEAEKPEMVLLDIFLKGPQNGIDLAKTLTKKNIGFVYLSANFQESILEMAKMTQPYGFLVKPFREKELLISLDVAFFRHQNSIESKLRQEEELEKTLKELERHSLDFNQKVLKMIRSLQAYIPYDFLRIYIKRPETSGHVEISFMRTGFNDYQALTREDLVNSTRLKPEEFNNKQNITLQTIKAEYYNHDHLKEAWKIYPLRKAISDAFQLESFLHFPILLPGSEIVSLCFYSRKPDSYLPDHLSLMQRIQKALTSVMENIWSGQQTGLAHIRSENYREHPGSKERKKVFDGIIGRSHQMLSVQDMVAVVAPLDTSVLILGESGTGKERIAKSIHELSPRNQKPLVIVNCASLPANLIESELFGHEKGAFTGAIEKRIGKFELADKGTIFLDEIGEMPAELQVKLLRVLQEQEIERIGGRAPVKINVRIIAATNRNLEKEVEEGHFRLDLYYRLYVFPILIAPLRERKEDIAVLIDHFIAKYARKSQKEITGVTPGVLDQLINYHWPGNVRELEHLIERSVLLNEGPYIREVFLPKLYSSRTAELPADNGKLKTIDDNAREHILTVLRKCKGKISGAGGAAEILEILPTTLHSKIKKLGIRKEDI</sequence>
<keyword evidence="2" id="KW-0067">ATP-binding</keyword>
<feature type="domain" description="Response regulatory" evidence="9">
    <location>
        <begin position="4"/>
        <end position="118"/>
    </location>
</feature>
<dbReference type="InterPro" id="IPR011006">
    <property type="entry name" value="CheY-like_superfamily"/>
</dbReference>
<dbReference type="CDD" id="cd17534">
    <property type="entry name" value="REC_DC-like"/>
    <property type="match status" value="1"/>
</dbReference>
<feature type="coiled-coil region" evidence="7">
    <location>
        <begin position="125"/>
        <end position="152"/>
    </location>
</feature>
<proteinExistence type="predicted"/>
<comment type="caution">
    <text evidence="10">The sequence shown here is derived from an EMBL/GenBank/DDBJ whole genome shotgun (WGS) entry which is preliminary data.</text>
</comment>
<dbReference type="InterPro" id="IPR058031">
    <property type="entry name" value="AAA_lid_NorR"/>
</dbReference>
<organism evidence="10 11">
    <name type="scientific">Mucilaginibacter terrenus</name>
    <dbReference type="NCBI Taxonomy" id="2482727"/>
    <lineage>
        <taxon>Bacteria</taxon>
        <taxon>Pseudomonadati</taxon>
        <taxon>Bacteroidota</taxon>
        <taxon>Sphingobacteriia</taxon>
        <taxon>Sphingobacteriales</taxon>
        <taxon>Sphingobacteriaceae</taxon>
        <taxon>Mucilaginibacter</taxon>
    </lineage>
</organism>
<dbReference type="InterPro" id="IPR003593">
    <property type="entry name" value="AAA+_ATPase"/>
</dbReference>
<dbReference type="GO" id="GO:0005524">
    <property type="term" value="F:ATP binding"/>
    <property type="evidence" value="ECO:0007669"/>
    <property type="project" value="UniProtKB-KW"/>
</dbReference>
<gene>
    <name evidence="10" type="ORF">DYU05_05955</name>
</gene>
<dbReference type="Proteomes" id="UP000260823">
    <property type="component" value="Unassembled WGS sequence"/>
</dbReference>
<dbReference type="PROSITE" id="PS00675">
    <property type="entry name" value="SIGMA54_INTERACT_1"/>
    <property type="match status" value="1"/>
</dbReference>
<dbReference type="AlphaFoldDB" id="A0A3E2NVU8"/>
<dbReference type="InterPro" id="IPR009057">
    <property type="entry name" value="Homeodomain-like_sf"/>
</dbReference>
<dbReference type="Gene3D" id="3.40.50.300">
    <property type="entry name" value="P-loop containing nucleotide triphosphate hydrolases"/>
    <property type="match status" value="1"/>
</dbReference>
<keyword evidence="3" id="KW-0805">Transcription regulation</keyword>